<dbReference type="Pfam" id="PF01850">
    <property type="entry name" value="PIN"/>
    <property type="match status" value="1"/>
</dbReference>
<dbReference type="EMBL" id="JBGUAW010000004">
    <property type="protein sequence ID" value="MFA9460441.1"/>
    <property type="molecule type" value="Genomic_DNA"/>
</dbReference>
<proteinExistence type="predicted"/>
<dbReference type="Gene3D" id="3.40.50.1010">
    <property type="entry name" value="5'-nuclease"/>
    <property type="match status" value="1"/>
</dbReference>
<dbReference type="CDD" id="cd18683">
    <property type="entry name" value="PIN_VapC-like"/>
    <property type="match status" value="1"/>
</dbReference>
<keyword evidence="3" id="KW-1185">Reference proteome</keyword>
<dbReference type="PANTHER" id="PTHR39664:SF2">
    <property type="entry name" value="NUCLEIC ACID-BINDING PROTEIN, CONTAINING PIN DOMAIN-RELATED"/>
    <property type="match status" value="1"/>
</dbReference>
<dbReference type="InterPro" id="IPR029060">
    <property type="entry name" value="PIN-like_dom_sf"/>
</dbReference>
<name>A0ABV4TSY2_9GAMM</name>
<dbReference type="RefSeq" id="WP_373655227.1">
    <property type="nucleotide sequence ID" value="NZ_JBGUAW010000004.1"/>
</dbReference>
<comment type="caution">
    <text evidence="2">The sequence shown here is derived from an EMBL/GenBank/DDBJ whole genome shotgun (WGS) entry which is preliminary data.</text>
</comment>
<evidence type="ECO:0000259" key="1">
    <source>
        <dbReference type="Pfam" id="PF01850"/>
    </source>
</evidence>
<dbReference type="PANTHER" id="PTHR39664">
    <property type="match status" value="1"/>
</dbReference>
<reference evidence="2 3" key="1">
    <citation type="submission" date="2024-08" db="EMBL/GenBank/DDBJ databases">
        <title>Whole-genome sequencing of halo(alkali)philic microorganisms from hypersaline lakes.</title>
        <authorList>
            <person name="Sorokin D.Y."/>
            <person name="Merkel A.Y."/>
            <person name="Messina E."/>
            <person name="Yakimov M."/>
        </authorList>
    </citation>
    <scope>NUCLEOTIDE SEQUENCE [LARGE SCALE GENOMIC DNA]</scope>
    <source>
        <strain evidence="2 3">Cl-TMA</strain>
    </source>
</reference>
<evidence type="ECO:0000313" key="3">
    <source>
        <dbReference type="Proteomes" id="UP001575181"/>
    </source>
</evidence>
<sequence>MIGLDTNILVRYLVADAPEQSEAAAQVLERECSTEKPGYIAQVVLCELVWVLRGAYGYGKEQIAATLERILTVAELTVEKEEIAWRALMAYRNGPADFADYCILFSSREAGCETVYSFDRKLARSPGVATPGD</sequence>
<accession>A0ABV4TSY2</accession>
<organism evidence="2 3">
    <name type="scientific">Thiohalorhabdus methylotrophus</name>
    <dbReference type="NCBI Taxonomy" id="3242694"/>
    <lineage>
        <taxon>Bacteria</taxon>
        <taxon>Pseudomonadati</taxon>
        <taxon>Pseudomonadota</taxon>
        <taxon>Gammaproteobacteria</taxon>
        <taxon>Thiohalorhabdales</taxon>
        <taxon>Thiohalorhabdaceae</taxon>
        <taxon>Thiohalorhabdus</taxon>
    </lineage>
</organism>
<evidence type="ECO:0000313" key="2">
    <source>
        <dbReference type="EMBL" id="MFA9460441.1"/>
    </source>
</evidence>
<gene>
    <name evidence="2" type="ORF">ACERLL_06315</name>
</gene>
<dbReference type="Proteomes" id="UP001575181">
    <property type="component" value="Unassembled WGS sequence"/>
</dbReference>
<dbReference type="InterPro" id="IPR002716">
    <property type="entry name" value="PIN_dom"/>
</dbReference>
<feature type="domain" description="PIN" evidence="1">
    <location>
        <begin position="4"/>
        <end position="124"/>
    </location>
</feature>
<protein>
    <submittedName>
        <fullName evidence="2">PIN domain-containing protein</fullName>
    </submittedName>
</protein>
<dbReference type="SUPFAM" id="SSF88723">
    <property type="entry name" value="PIN domain-like"/>
    <property type="match status" value="1"/>
</dbReference>